<keyword evidence="2" id="KW-0347">Helicase</keyword>
<keyword evidence="2" id="KW-0067">ATP-binding</keyword>
<dbReference type="OrthoDB" id="8040188at2759"/>
<name>A0A6G0YPT9_APHCR</name>
<gene>
    <name evidence="2" type="ORF">FWK35_00022984</name>
</gene>
<accession>A0A6G0YPT9</accession>
<evidence type="ECO:0000313" key="2">
    <source>
        <dbReference type="EMBL" id="KAF0759557.1"/>
    </source>
</evidence>
<comment type="caution">
    <text evidence="2">The sequence shown here is derived from an EMBL/GenBank/DDBJ whole genome shotgun (WGS) entry which is preliminary data.</text>
</comment>
<feature type="region of interest" description="Disordered" evidence="1">
    <location>
        <begin position="1"/>
        <end position="46"/>
    </location>
</feature>
<proteinExistence type="predicted"/>
<protein>
    <submittedName>
        <fullName evidence="2">ATP-dependent DNA helicase</fullName>
    </submittedName>
</protein>
<keyword evidence="2" id="KW-0378">Hydrolase</keyword>
<reference evidence="2 3" key="1">
    <citation type="submission" date="2019-08" db="EMBL/GenBank/DDBJ databases">
        <title>Whole genome of Aphis craccivora.</title>
        <authorList>
            <person name="Voronova N.V."/>
            <person name="Shulinski R.S."/>
            <person name="Bandarenka Y.V."/>
            <person name="Zhorov D.G."/>
            <person name="Warner D."/>
        </authorList>
    </citation>
    <scope>NUCLEOTIDE SEQUENCE [LARGE SCALE GENOMIC DNA]</scope>
    <source>
        <strain evidence="2">180601</strain>
        <tissue evidence="2">Whole Body</tissue>
    </source>
</reference>
<feature type="compositionally biased region" description="Basic and acidic residues" evidence="1">
    <location>
        <begin position="17"/>
        <end position="30"/>
    </location>
</feature>
<dbReference type="GO" id="GO:0004386">
    <property type="term" value="F:helicase activity"/>
    <property type="evidence" value="ECO:0007669"/>
    <property type="project" value="UniProtKB-KW"/>
</dbReference>
<feature type="compositionally biased region" description="Basic residues" evidence="1">
    <location>
        <begin position="31"/>
        <end position="40"/>
    </location>
</feature>
<dbReference type="Proteomes" id="UP000478052">
    <property type="component" value="Unassembled WGS sequence"/>
</dbReference>
<sequence length="156" mass="17822">MPRKRKGADLSRSTNTRAERNEVRRLEQRQSRRFTVKRRRTNDQQRQQIHRAFISDPFPRLAFQYEPDIEYYAHSKVVIGAMDKECPHCHALKFKNEPAGICCASGKVQLPEIETPPEPGNYLYGKTTFAGSASISKLLPLNNSVSFEKSNSVIKG</sequence>
<organism evidence="2 3">
    <name type="scientific">Aphis craccivora</name>
    <name type="common">Cowpea aphid</name>
    <dbReference type="NCBI Taxonomy" id="307492"/>
    <lineage>
        <taxon>Eukaryota</taxon>
        <taxon>Metazoa</taxon>
        <taxon>Ecdysozoa</taxon>
        <taxon>Arthropoda</taxon>
        <taxon>Hexapoda</taxon>
        <taxon>Insecta</taxon>
        <taxon>Pterygota</taxon>
        <taxon>Neoptera</taxon>
        <taxon>Paraneoptera</taxon>
        <taxon>Hemiptera</taxon>
        <taxon>Sternorrhyncha</taxon>
        <taxon>Aphidomorpha</taxon>
        <taxon>Aphidoidea</taxon>
        <taxon>Aphididae</taxon>
        <taxon>Aphidini</taxon>
        <taxon>Aphis</taxon>
        <taxon>Aphis</taxon>
    </lineage>
</organism>
<keyword evidence="3" id="KW-1185">Reference proteome</keyword>
<keyword evidence="2" id="KW-0547">Nucleotide-binding</keyword>
<dbReference type="AlphaFoldDB" id="A0A6G0YPT9"/>
<dbReference type="EMBL" id="VUJU01002955">
    <property type="protein sequence ID" value="KAF0759557.1"/>
    <property type="molecule type" value="Genomic_DNA"/>
</dbReference>
<evidence type="ECO:0000313" key="3">
    <source>
        <dbReference type="Proteomes" id="UP000478052"/>
    </source>
</evidence>
<evidence type="ECO:0000256" key="1">
    <source>
        <dbReference type="SAM" id="MobiDB-lite"/>
    </source>
</evidence>